<name>A0ABP0F8L8_CLALP</name>
<dbReference type="PROSITE" id="PS00280">
    <property type="entry name" value="BPTI_KUNITZ_1"/>
    <property type="match status" value="1"/>
</dbReference>
<evidence type="ECO:0000256" key="2">
    <source>
        <dbReference type="SAM" id="SignalP"/>
    </source>
</evidence>
<feature type="signal peptide" evidence="2">
    <location>
        <begin position="1"/>
        <end position="19"/>
    </location>
</feature>
<comment type="caution">
    <text evidence="4">The sequence shown here is derived from an EMBL/GenBank/DDBJ whole genome shotgun (WGS) entry which is preliminary data.</text>
</comment>
<feature type="domain" description="BPTI/Kunitz inhibitor" evidence="3">
    <location>
        <begin position="28"/>
        <end position="78"/>
    </location>
</feature>
<proteinExistence type="predicted"/>
<evidence type="ECO:0000313" key="5">
    <source>
        <dbReference type="Proteomes" id="UP001642483"/>
    </source>
</evidence>
<accession>A0ABP0F8L8</accession>
<feature type="chain" id="PRO_5045083172" description="BPTI/Kunitz inhibitor domain-containing protein" evidence="2">
    <location>
        <begin position="20"/>
        <end position="81"/>
    </location>
</feature>
<organism evidence="4 5">
    <name type="scientific">Clavelina lepadiformis</name>
    <name type="common">Light-bulb sea squirt</name>
    <name type="synonym">Ascidia lepadiformis</name>
    <dbReference type="NCBI Taxonomy" id="159417"/>
    <lineage>
        <taxon>Eukaryota</taxon>
        <taxon>Metazoa</taxon>
        <taxon>Chordata</taxon>
        <taxon>Tunicata</taxon>
        <taxon>Ascidiacea</taxon>
        <taxon>Aplousobranchia</taxon>
        <taxon>Clavelinidae</taxon>
        <taxon>Clavelina</taxon>
    </lineage>
</organism>
<evidence type="ECO:0000259" key="3">
    <source>
        <dbReference type="PROSITE" id="PS50279"/>
    </source>
</evidence>
<dbReference type="Gene3D" id="4.10.410.10">
    <property type="entry name" value="Pancreatic trypsin inhibitor Kunitz domain"/>
    <property type="match status" value="1"/>
</dbReference>
<dbReference type="SMART" id="SM00131">
    <property type="entry name" value="KU"/>
    <property type="match status" value="1"/>
</dbReference>
<dbReference type="InterPro" id="IPR050098">
    <property type="entry name" value="TFPI/VKTCI-like"/>
</dbReference>
<keyword evidence="2" id="KW-0732">Signal</keyword>
<keyword evidence="5" id="KW-1185">Reference proteome</keyword>
<evidence type="ECO:0000256" key="1">
    <source>
        <dbReference type="ARBA" id="ARBA00023157"/>
    </source>
</evidence>
<gene>
    <name evidence="4" type="ORF">CVLEPA_LOCUS4337</name>
</gene>
<keyword evidence="1" id="KW-1015">Disulfide bond</keyword>
<dbReference type="Proteomes" id="UP001642483">
    <property type="component" value="Unassembled WGS sequence"/>
</dbReference>
<dbReference type="EMBL" id="CAWYQH010000013">
    <property type="protein sequence ID" value="CAK8674657.1"/>
    <property type="molecule type" value="Genomic_DNA"/>
</dbReference>
<dbReference type="PANTHER" id="PTHR10083:SF374">
    <property type="entry name" value="BPTI_KUNITZ INHIBITOR DOMAIN-CONTAINING PROTEIN"/>
    <property type="match status" value="1"/>
</dbReference>
<evidence type="ECO:0000313" key="4">
    <source>
        <dbReference type="EMBL" id="CAK8674657.1"/>
    </source>
</evidence>
<dbReference type="SUPFAM" id="SSF57362">
    <property type="entry name" value="BPTI-like"/>
    <property type="match status" value="1"/>
</dbReference>
<dbReference type="InterPro" id="IPR002223">
    <property type="entry name" value="Kunitz_BPTI"/>
</dbReference>
<reference evidence="4 5" key="1">
    <citation type="submission" date="2024-02" db="EMBL/GenBank/DDBJ databases">
        <authorList>
            <person name="Daric V."/>
            <person name="Darras S."/>
        </authorList>
    </citation>
    <scope>NUCLEOTIDE SEQUENCE [LARGE SCALE GENOMIC DNA]</scope>
</reference>
<dbReference type="InterPro" id="IPR020901">
    <property type="entry name" value="Prtase_inh_Kunz-CS"/>
</dbReference>
<sequence>MKTAFLFALALITLLGAFGENLPAGDTCSLPADSGLCFGWFHRWHYNSATGQCEIFIYGGCRGNENRFFNRKDCEKKCLNV</sequence>
<protein>
    <recommendedName>
        <fullName evidence="3">BPTI/Kunitz inhibitor domain-containing protein</fullName>
    </recommendedName>
</protein>
<dbReference type="PANTHER" id="PTHR10083">
    <property type="entry name" value="KUNITZ-TYPE PROTEASE INHIBITOR-RELATED"/>
    <property type="match status" value="1"/>
</dbReference>
<dbReference type="InterPro" id="IPR036880">
    <property type="entry name" value="Kunitz_BPTI_sf"/>
</dbReference>
<dbReference type="CDD" id="cd00109">
    <property type="entry name" value="Kunitz-type"/>
    <property type="match status" value="1"/>
</dbReference>
<dbReference type="PRINTS" id="PR00759">
    <property type="entry name" value="BASICPTASE"/>
</dbReference>
<dbReference type="PROSITE" id="PS50279">
    <property type="entry name" value="BPTI_KUNITZ_2"/>
    <property type="match status" value="1"/>
</dbReference>
<dbReference type="Pfam" id="PF00014">
    <property type="entry name" value="Kunitz_BPTI"/>
    <property type="match status" value="1"/>
</dbReference>